<organism evidence="1 2">
    <name type="scientific">Melia azedarach</name>
    <name type="common">Chinaberry tree</name>
    <dbReference type="NCBI Taxonomy" id="155640"/>
    <lineage>
        <taxon>Eukaryota</taxon>
        <taxon>Viridiplantae</taxon>
        <taxon>Streptophyta</taxon>
        <taxon>Embryophyta</taxon>
        <taxon>Tracheophyta</taxon>
        <taxon>Spermatophyta</taxon>
        <taxon>Magnoliopsida</taxon>
        <taxon>eudicotyledons</taxon>
        <taxon>Gunneridae</taxon>
        <taxon>Pentapetalae</taxon>
        <taxon>rosids</taxon>
        <taxon>malvids</taxon>
        <taxon>Sapindales</taxon>
        <taxon>Meliaceae</taxon>
        <taxon>Melia</taxon>
    </lineage>
</organism>
<accession>A0ACC1Y6B6</accession>
<sequence length="183" mass="19843">MAPSLFSLFGTCMLLLASTNDGFGVEAETEFKVGDDFGWQEPVNNNTAMYTQWAARNRFRVGDSLSFEYKNDSVLEVDKWGYYHCSSSNATIAFNNGNSVIKLDRPGPFYFISGTLDHCMNGQHLLVEVMGLHPIPHSPPPVISVTPESYSAPGPLPSSSSGSLVSATISSVLFISLVIVKIA</sequence>
<gene>
    <name evidence="1" type="ORF">OWV82_009792</name>
</gene>
<dbReference type="Proteomes" id="UP001164539">
    <property type="component" value="Chromosome 5"/>
</dbReference>
<reference evidence="1 2" key="1">
    <citation type="journal article" date="2023" name="Science">
        <title>Complex scaffold remodeling in plant triterpene biosynthesis.</title>
        <authorList>
            <person name="De La Pena R."/>
            <person name="Hodgson H."/>
            <person name="Liu J.C."/>
            <person name="Stephenson M.J."/>
            <person name="Martin A.C."/>
            <person name="Owen C."/>
            <person name="Harkess A."/>
            <person name="Leebens-Mack J."/>
            <person name="Jimenez L.E."/>
            <person name="Osbourn A."/>
            <person name="Sattely E.S."/>
        </authorList>
    </citation>
    <scope>NUCLEOTIDE SEQUENCE [LARGE SCALE GENOMIC DNA]</scope>
    <source>
        <strain evidence="2">cv. JPN11</strain>
        <tissue evidence="1">Leaf</tissue>
    </source>
</reference>
<protein>
    <submittedName>
        <fullName evidence="1">Early nodulin-like protein</fullName>
    </submittedName>
</protein>
<evidence type="ECO:0000313" key="1">
    <source>
        <dbReference type="EMBL" id="KAJ4718065.1"/>
    </source>
</evidence>
<proteinExistence type="predicted"/>
<keyword evidence="2" id="KW-1185">Reference proteome</keyword>
<evidence type="ECO:0000313" key="2">
    <source>
        <dbReference type="Proteomes" id="UP001164539"/>
    </source>
</evidence>
<dbReference type="EMBL" id="CM051398">
    <property type="protein sequence ID" value="KAJ4718065.1"/>
    <property type="molecule type" value="Genomic_DNA"/>
</dbReference>
<comment type="caution">
    <text evidence="1">The sequence shown here is derived from an EMBL/GenBank/DDBJ whole genome shotgun (WGS) entry which is preliminary data.</text>
</comment>
<name>A0ACC1Y6B6_MELAZ</name>